<dbReference type="GO" id="GO:0008270">
    <property type="term" value="F:zinc ion binding"/>
    <property type="evidence" value="ECO:0007669"/>
    <property type="project" value="InterPro"/>
</dbReference>
<evidence type="ECO:0000313" key="2">
    <source>
        <dbReference type="EMBL" id="CAB5222635.1"/>
    </source>
</evidence>
<dbReference type="Pfam" id="PF01844">
    <property type="entry name" value="HNH"/>
    <property type="match status" value="1"/>
</dbReference>
<organism evidence="2">
    <name type="scientific">uncultured Caudovirales phage</name>
    <dbReference type="NCBI Taxonomy" id="2100421"/>
    <lineage>
        <taxon>Viruses</taxon>
        <taxon>Duplodnaviria</taxon>
        <taxon>Heunggongvirae</taxon>
        <taxon>Uroviricota</taxon>
        <taxon>Caudoviricetes</taxon>
        <taxon>Peduoviridae</taxon>
        <taxon>Maltschvirus</taxon>
        <taxon>Maltschvirus maltsch</taxon>
    </lineage>
</organism>
<evidence type="ECO:0000259" key="1">
    <source>
        <dbReference type="Pfam" id="PF01844"/>
    </source>
</evidence>
<dbReference type="GO" id="GO:0003676">
    <property type="term" value="F:nucleic acid binding"/>
    <property type="evidence" value="ECO:0007669"/>
    <property type="project" value="InterPro"/>
</dbReference>
<dbReference type="GO" id="GO:0004519">
    <property type="term" value="F:endonuclease activity"/>
    <property type="evidence" value="ECO:0007669"/>
    <property type="project" value="InterPro"/>
</dbReference>
<dbReference type="InterPro" id="IPR002711">
    <property type="entry name" value="HNH"/>
</dbReference>
<feature type="domain" description="HNH" evidence="1">
    <location>
        <begin position="130"/>
        <end position="165"/>
    </location>
</feature>
<accession>A0A6J7X0F3</accession>
<sequence>MKQCSKCLIEKEASFFSPDRRTSIGLQSKCKSCFAEMVKQKRLENPKKHREAVKQSVLKNYSKVLTRNNEYRKNNPDKVKEWKRNDRTNNKIRILADNAKRRSLFPSVVNSDVLSVYALRDFYTSMSLGDCFHVDHIQPLSKGGLHIVANLQVIPAIDNLRKGNKHATK</sequence>
<proteinExistence type="predicted"/>
<dbReference type="CDD" id="cd00085">
    <property type="entry name" value="HNHc"/>
    <property type="match status" value="1"/>
</dbReference>
<protein>
    <submittedName>
        <fullName evidence="2">HNHc domain containing protein</fullName>
    </submittedName>
</protein>
<dbReference type="Gene3D" id="1.10.30.50">
    <property type="match status" value="1"/>
</dbReference>
<reference evidence="2" key="1">
    <citation type="submission" date="2020-05" db="EMBL/GenBank/DDBJ databases">
        <authorList>
            <person name="Chiriac C."/>
            <person name="Salcher M."/>
            <person name="Ghai R."/>
            <person name="Kavagutti S V."/>
        </authorList>
    </citation>
    <scope>NUCLEOTIDE SEQUENCE</scope>
</reference>
<dbReference type="InterPro" id="IPR003615">
    <property type="entry name" value="HNH_nuc"/>
</dbReference>
<dbReference type="EMBL" id="LR798312">
    <property type="protein sequence ID" value="CAB5222635.1"/>
    <property type="molecule type" value="Genomic_DNA"/>
</dbReference>
<name>A0A6J7X0F3_9CAUD</name>
<gene>
    <name evidence="2" type="ORF">UFOVP371_22</name>
</gene>